<feature type="region of interest" description="Disordered" evidence="1">
    <location>
        <begin position="34"/>
        <end position="58"/>
    </location>
</feature>
<accession>A0A853ENI2</accession>
<evidence type="ECO:0000256" key="1">
    <source>
        <dbReference type="SAM" id="MobiDB-lite"/>
    </source>
</evidence>
<organism evidence="2 3">
    <name type="scientific">Actinomyces bowdenii</name>
    <dbReference type="NCBI Taxonomy" id="131109"/>
    <lineage>
        <taxon>Bacteria</taxon>
        <taxon>Bacillati</taxon>
        <taxon>Actinomycetota</taxon>
        <taxon>Actinomycetes</taxon>
        <taxon>Actinomycetales</taxon>
        <taxon>Actinomycetaceae</taxon>
        <taxon>Actinomyces</taxon>
    </lineage>
</organism>
<evidence type="ECO:0000313" key="2">
    <source>
        <dbReference type="EMBL" id="NYS70515.1"/>
    </source>
</evidence>
<dbReference type="Proteomes" id="UP000572528">
    <property type="component" value="Unassembled WGS sequence"/>
</dbReference>
<protein>
    <submittedName>
        <fullName evidence="2">NADH-quinone oxidoreductase subunit NuoI</fullName>
    </submittedName>
</protein>
<sequence length="58" mass="6403">PHPMVAGTEDGDYYRGAVTGPTRDQIEWVRAHRPEDPTLDTARPVPGPTSHPVEEALR</sequence>
<gene>
    <name evidence="2" type="ORF">HZZ05_13565</name>
</gene>
<dbReference type="EMBL" id="JACBXV010000371">
    <property type="protein sequence ID" value="NYS70515.1"/>
    <property type="molecule type" value="Genomic_DNA"/>
</dbReference>
<comment type="caution">
    <text evidence="2">The sequence shown here is derived from an EMBL/GenBank/DDBJ whole genome shotgun (WGS) entry which is preliminary data.</text>
</comment>
<dbReference type="AlphaFoldDB" id="A0A853ENI2"/>
<feature type="non-terminal residue" evidence="2">
    <location>
        <position position="1"/>
    </location>
</feature>
<evidence type="ECO:0000313" key="3">
    <source>
        <dbReference type="Proteomes" id="UP000572528"/>
    </source>
</evidence>
<name>A0A853ENI2_9ACTO</name>
<proteinExistence type="predicted"/>
<reference evidence="2 3" key="1">
    <citation type="submission" date="2020-07" db="EMBL/GenBank/DDBJ databases">
        <title>MOT database genomes.</title>
        <authorList>
            <person name="Joseph S."/>
            <person name="Aduse-Opoku J."/>
            <person name="Hashim A."/>
            <person name="Wade W."/>
            <person name="Curtis M."/>
        </authorList>
    </citation>
    <scope>NUCLEOTIDE SEQUENCE [LARGE SCALE GENOMIC DNA]</scope>
    <source>
        <strain evidence="2 3">WMus004</strain>
    </source>
</reference>